<protein>
    <submittedName>
        <fullName evidence="1">Thioredoxin-like protein</fullName>
    </submittedName>
</protein>
<organism evidence="1 2">
    <name type="scientific">Aspergillus brunneoviolaceus CBS 621.78</name>
    <dbReference type="NCBI Taxonomy" id="1450534"/>
    <lineage>
        <taxon>Eukaryota</taxon>
        <taxon>Fungi</taxon>
        <taxon>Dikarya</taxon>
        <taxon>Ascomycota</taxon>
        <taxon>Pezizomycotina</taxon>
        <taxon>Eurotiomycetes</taxon>
        <taxon>Eurotiomycetidae</taxon>
        <taxon>Eurotiales</taxon>
        <taxon>Aspergillaceae</taxon>
        <taxon>Aspergillus</taxon>
        <taxon>Aspergillus subgen. Circumdati</taxon>
    </lineage>
</organism>
<reference evidence="1" key="1">
    <citation type="submission" date="2018-02" db="EMBL/GenBank/DDBJ databases">
        <title>The genomes of Aspergillus section Nigri reveals drivers in fungal speciation.</title>
        <authorList>
            <consortium name="DOE Joint Genome Institute"/>
            <person name="Vesth T.C."/>
            <person name="Nybo J."/>
            <person name="Theobald S."/>
            <person name="Brandl J."/>
            <person name="Frisvad J.C."/>
            <person name="Nielsen K.F."/>
            <person name="Lyhne E.K."/>
            <person name="Kogle M.E."/>
            <person name="Kuo A."/>
            <person name="Riley R."/>
            <person name="Clum A."/>
            <person name="Nolan M."/>
            <person name="Lipzen A."/>
            <person name="Salamov A."/>
            <person name="Henrissat B."/>
            <person name="Wiebenga A."/>
            <person name="De vries R.P."/>
            <person name="Grigoriev I.V."/>
            <person name="Mortensen U.H."/>
            <person name="Andersen M.R."/>
            <person name="Baker S.E."/>
        </authorList>
    </citation>
    <scope>NUCLEOTIDE SEQUENCE</scope>
    <source>
        <strain evidence="1">CBS 621.78</strain>
    </source>
</reference>
<dbReference type="Proteomes" id="UP000249057">
    <property type="component" value="Unassembled WGS sequence"/>
</dbReference>
<gene>
    <name evidence="1" type="ORF">BO95DRAFT_519313</name>
</gene>
<proteinExistence type="predicted"/>
<evidence type="ECO:0000313" key="2">
    <source>
        <dbReference type="Proteomes" id="UP000249057"/>
    </source>
</evidence>
<evidence type="ECO:0000313" key="1">
    <source>
        <dbReference type="EMBL" id="RAH39675.1"/>
    </source>
</evidence>
<accession>A0ACD1FRT4</accession>
<dbReference type="EMBL" id="KZ825440">
    <property type="protein sequence ID" value="RAH39675.1"/>
    <property type="molecule type" value="Genomic_DNA"/>
</dbReference>
<keyword evidence="2" id="KW-1185">Reference proteome</keyword>
<name>A0ACD1FRT4_9EURO</name>
<sequence>MRIEMANMALKLYGSAMSIARVLVTLCHSFIRVDIAQGEHKTTEYKKMQPFGKVPVLADGEFQIFESRAICKYLARRVVLLA</sequence>